<gene>
    <name evidence="1" type="ORF">E2C01_009086</name>
</gene>
<dbReference type="EMBL" id="VSRR010000491">
    <property type="protein sequence ID" value="MPC16265.1"/>
    <property type="molecule type" value="Genomic_DNA"/>
</dbReference>
<comment type="caution">
    <text evidence="1">The sequence shown here is derived from an EMBL/GenBank/DDBJ whole genome shotgun (WGS) entry which is preliminary data.</text>
</comment>
<protein>
    <submittedName>
        <fullName evidence="1">Uncharacterized protein</fullName>
    </submittedName>
</protein>
<organism evidence="1 2">
    <name type="scientific">Portunus trituberculatus</name>
    <name type="common">Swimming crab</name>
    <name type="synonym">Neptunus trituberculatus</name>
    <dbReference type="NCBI Taxonomy" id="210409"/>
    <lineage>
        <taxon>Eukaryota</taxon>
        <taxon>Metazoa</taxon>
        <taxon>Ecdysozoa</taxon>
        <taxon>Arthropoda</taxon>
        <taxon>Crustacea</taxon>
        <taxon>Multicrustacea</taxon>
        <taxon>Malacostraca</taxon>
        <taxon>Eumalacostraca</taxon>
        <taxon>Eucarida</taxon>
        <taxon>Decapoda</taxon>
        <taxon>Pleocyemata</taxon>
        <taxon>Brachyura</taxon>
        <taxon>Eubrachyura</taxon>
        <taxon>Portunoidea</taxon>
        <taxon>Portunidae</taxon>
        <taxon>Portuninae</taxon>
        <taxon>Portunus</taxon>
    </lineage>
</organism>
<name>A0A5B7D4I4_PORTR</name>
<proteinExistence type="predicted"/>
<reference evidence="1 2" key="1">
    <citation type="submission" date="2019-05" db="EMBL/GenBank/DDBJ databases">
        <title>Another draft genome of Portunus trituberculatus and its Hox gene families provides insights of decapod evolution.</title>
        <authorList>
            <person name="Jeong J.-H."/>
            <person name="Song I."/>
            <person name="Kim S."/>
            <person name="Choi T."/>
            <person name="Kim D."/>
            <person name="Ryu S."/>
            <person name="Kim W."/>
        </authorList>
    </citation>
    <scope>NUCLEOTIDE SEQUENCE [LARGE SCALE GENOMIC DNA]</scope>
    <source>
        <tissue evidence="1">Muscle</tissue>
    </source>
</reference>
<keyword evidence="2" id="KW-1185">Reference proteome</keyword>
<dbReference type="AlphaFoldDB" id="A0A5B7D4I4"/>
<evidence type="ECO:0000313" key="2">
    <source>
        <dbReference type="Proteomes" id="UP000324222"/>
    </source>
</evidence>
<sequence>MQSSALNCSAVEGCITQPVLSPPYTLAIHSHLILLASLPLHEKGKDLVEEGKRLAGWLALTPQSITLAAPPVPPESTVVDVWPAGVLVYWCAGVLGRSGAQAQNLYGGRGASRGGGQLEPSPLRSFLVS</sequence>
<evidence type="ECO:0000313" key="1">
    <source>
        <dbReference type="EMBL" id="MPC16265.1"/>
    </source>
</evidence>
<dbReference type="Proteomes" id="UP000324222">
    <property type="component" value="Unassembled WGS sequence"/>
</dbReference>
<accession>A0A5B7D4I4</accession>